<reference evidence="1" key="1">
    <citation type="journal article" date="2021" name="Proc. Natl. Acad. Sci. U.S.A.">
        <title>A Catalog of Tens of Thousands of Viruses from Human Metagenomes Reveals Hidden Associations with Chronic Diseases.</title>
        <authorList>
            <person name="Tisza M.J."/>
            <person name="Buck C.B."/>
        </authorList>
    </citation>
    <scope>NUCLEOTIDE SEQUENCE</scope>
    <source>
        <strain evidence="1">CttxG5</strain>
    </source>
</reference>
<dbReference type="EMBL" id="BK014881">
    <property type="protein sequence ID" value="DAD80194.1"/>
    <property type="molecule type" value="Genomic_DNA"/>
</dbReference>
<dbReference type="PRINTS" id="PR01100">
    <property type="entry name" value="SHIKIMTKNASE"/>
</dbReference>
<organism evidence="1">
    <name type="scientific">Siphoviridae sp. cttxG5</name>
    <dbReference type="NCBI Taxonomy" id="2826498"/>
    <lineage>
        <taxon>Viruses</taxon>
        <taxon>Duplodnaviria</taxon>
        <taxon>Heunggongvirae</taxon>
        <taxon>Uroviricota</taxon>
        <taxon>Caudoviricetes</taxon>
    </lineage>
</organism>
<name>A0A8S5MD72_9CAUD</name>
<proteinExistence type="predicted"/>
<dbReference type="SUPFAM" id="SSF52540">
    <property type="entry name" value="P-loop containing nucleoside triphosphate hydrolases"/>
    <property type="match status" value="1"/>
</dbReference>
<protein>
    <submittedName>
        <fullName evidence="1">Chloramphenicol phosphotransferase-like protein</fullName>
    </submittedName>
</protein>
<sequence>MRKTCVFIIGTNASGKSIVARKLIESFGGVESYKDGISSTRDGVAFAGRYDVKYGGVDNLNGTTILRDIVKKALESTDCIICEGMRLKCWGPNLTHAMFNADRQIVIFLYAPLQEIQKRLAERSNGTLSKDIIRGQRESARSAKKWQTAGCDVVAIDTTKQTADQIADFIINKINL</sequence>
<accession>A0A8S5MD72</accession>
<evidence type="ECO:0000313" key="1">
    <source>
        <dbReference type="EMBL" id="DAD80194.1"/>
    </source>
</evidence>
<dbReference type="Gene3D" id="3.40.50.300">
    <property type="entry name" value="P-loop containing nucleotide triphosphate hydrolases"/>
    <property type="match status" value="1"/>
</dbReference>
<dbReference type="InterPro" id="IPR027417">
    <property type="entry name" value="P-loop_NTPase"/>
</dbReference>